<dbReference type="Gene3D" id="3.40.30.10">
    <property type="entry name" value="Glutaredoxin"/>
    <property type="match status" value="1"/>
</dbReference>
<protein>
    <submittedName>
        <fullName evidence="1">Arsenic metallochaperone ArsD family protein</fullName>
    </submittedName>
</protein>
<accession>A0ABR6WW45</accession>
<dbReference type="Pfam" id="PF06953">
    <property type="entry name" value="ArsD"/>
    <property type="match status" value="1"/>
</dbReference>
<evidence type="ECO:0000313" key="2">
    <source>
        <dbReference type="Proteomes" id="UP000603234"/>
    </source>
</evidence>
<dbReference type="Proteomes" id="UP000603234">
    <property type="component" value="Unassembled WGS sequence"/>
</dbReference>
<comment type="caution">
    <text evidence="1">The sequence shown here is derived from an EMBL/GenBank/DDBJ whole genome shotgun (WGS) entry which is preliminary data.</text>
</comment>
<organism evidence="1 2">
    <name type="scientific">Acetobacterium fimetarium</name>
    <dbReference type="NCBI Taxonomy" id="52691"/>
    <lineage>
        <taxon>Bacteria</taxon>
        <taxon>Bacillati</taxon>
        <taxon>Bacillota</taxon>
        <taxon>Clostridia</taxon>
        <taxon>Eubacteriales</taxon>
        <taxon>Eubacteriaceae</taxon>
        <taxon>Acetobacterium</taxon>
    </lineage>
</organism>
<proteinExistence type="predicted"/>
<keyword evidence="2" id="KW-1185">Reference proteome</keyword>
<dbReference type="InterPro" id="IPR010712">
    <property type="entry name" value="Arsenical-R_ArsD"/>
</dbReference>
<name>A0ABR6WW45_9FIRM</name>
<dbReference type="EMBL" id="WJBC01000010">
    <property type="protein sequence ID" value="MBC3804449.1"/>
    <property type="molecule type" value="Genomic_DNA"/>
</dbReference>
<sequence length="147" mass="16260">MKRIEIYEPAGCASGACDPMIERTLTRMEHMVQDLRERGVSVSRFNVMDDGPAFLASDLVKEALATRGLECLPLVIVEGKIESEGEYPTDLELAKWAGLPWSDLEIYAEREKRELASPMMGFEVLDADDGEDKECDCDCDGDCGSCS</sequence>
<gene>
    <name evidence="1" type="ORF">GH808_08390</name>
</gene>
<reference evidence="1 2" key="1">
    <citation type="journal article" date="2020" name="mSystems">
        <title>Defining Genomic and Predicted Metabolic Features of the Acetobacterium Genus.</title>
        <authorList>
            <person name="Ross D.E."/>
            <person name="Marshall C.W."/>
            <person name="Gulliver D."/>
            <person name="May H.D."/>
            <person name="Norman R.S."/>
        </authorList>
    </citation>
    <scope>NUCLEOTIDE SEQUENCE [LARGE SCALE GENOMIC DNA]</scope>
    <source>
        <strain evidence="1 2">DSM 8238</strain>
    </source>
</reference>
<evidence type="ECO:0000313" key="1">
    <source>
        <dbReference type="EMBL" id="MBC3804449.1"/>
    </source>
</evidence>
<dbReference type="RefSeq" id="WP_186842335.1">
    <property type="nucleotide sequence ID" value="NZ_WJBC01000010.1"/>
</dbReference>